<proteinExistence type="predicted"/>
<keyword evidence="5" id="KW-0862">Zinc</keyword>
<dbReference type="GO" id="GO:0000981">
    <property type="term" value="F:DNA-binding transcription factor activity, RNA polymerase II-specific"/>
    <property type="evidence" value="ECO:0007669"/>
    <property type="project" value="InterPro"/>
</dbReference>
<gene>
    <name evidence="10" type="ORF">PMG11_06041</name>
</gene>
<dbReference type="AlphaFoldDB" id="A0A0F7TPJ2"/>
<evidence type="ECO:0000313" key="11">
    <source>
        <dbReference type="Proteomes" id="UP000042958"/>
    </source>
</evidence>
<keyword evidence="11" id="KW-1185">Reference proteome</keyword>
<dbReference type="PANTHER" id="PTHR40626:SF11">
    <property type="entry name" value="ZINC FINGER PROTEIN YPR022C"/>
    <property type="match status" value="1"/>
</dbReference>
<dbReference type="Pfam" id="PF04082">
    <property type="entry name" value="Fungal_trans"/>
    <property type="match status" value="1"/>
</dbReference>
<organism evidence="10 11">
    <name type="scientific">Penicillium brasilianum</name>
    <dbReference type="NCBI Taxonomy" id="104259"/>
    <lineage>
        <taxon>Eukaryota</taxon>
        <taxon>Fungi</taxon>
        <taxon>Dikarya</taxon>
        <taxon>Ascomycota</taxon>
        <taxon>Pezizomycotina</taxon>
        <taxon>Eurotiomycetes</taxon>
        <taxon>Eurotiomycetidae</taxon>
        <taxon>Eurotiales</taxon>
        <taxon>Aspergillaceae</taxon>
        <taxon>Penicillium</taxon>
    </lineage>
</organism>
<evidence type="ECO:0000256" key="1">
    <source>
        <dbReference type="ARBA" id="ARBA00004123"/>
    </source>
</evidence>
<dbReference type="CDD" id="cd12148">
    <property type="entry name" value="fungal_TF_MHR"/>
    <property type="match status" value="1"/>
</dbReference>
<dbReference type="SUPFAM" id="SSF57667">
    <property type="entry name" value="beta-beta-alpha zinc fingers"/>
    <property type="match status" value="1"/>
</dbReference>
<dbReference type="GO" id="GO:0000978">
    <property type="term" value="F:RNA polymerase II cis-regulatory region sequence-specific DNA binding"/>
    <property type="evidence" value="ECO:0007669"/>
    <property type="project" value="InterPro"/>
</dbReference>
<dbReference type="SMART" id="SM00355">
    <property type="entry name" value="ZnF_C2H2"/>
    <property type="match status" value="2"/>
</dbReference>
<evidence type="ECO:0000259" key="9">
    <source>
        <dbReference type="PROSITE" id="PS50157"/>
    </source>
</evidence>
<keyword evidence="4 7" id="KW-0863">Zinc-finger</keyword>
<dbReference type="GO" id="GO:0005634">
    <property type="term" value="C:nucleus"/>
    <property type="evidence" value="ECO:0007669"/>
    <property type="project" value="UniProtKB-SubCell"/>
</dbReference>
<keyword evidence="6" id="KW-0539">Nucleus</keyword>
<dbReference type="OrthoDB" id="8117402at2759"/>
<dbReference type="PROSITE" id="PS50157">
    <property type="entry name" value="ZINC_FINGER_C2H2_2"/>
    <property type="match status" value="2"/>
</dbReference>
<evidence type="ECO:0000256" key="7">
    <source>
        <dbReference type="PROSITE-ProRule" id="PRU00042"/>
    </source>
</evidence>
<feature type="domain" description="C2H2-type" evidence="9">
    <location>
        <begin position="47"/>
        <end position="75"/>
    </location>
</feature>
<dbReference type="PROSITE" id="PS00028">
    <property type="entry name" value="ZINC_FINGER_C2H2_1"/>
    <property type="match status" value="2"/>
</dbReference>
<feature type="domain" description="C2H2-type" evidence="9">
    <location>
        <begin position="16"/>
        <end position="43"/>
    </location>
</feature>
<dbReference type="InterPro" id="IPR007219">
    <property type="entry name" value="XnlR_reg_dom"/>
</dbReference>
<evidence type="ECO:0000256" key="5">
    <source>
        <dbReference type="ARBA" id="ARBA00022833"/>
    </source>
</evidence>
<dbReference type="Gene3D" id="3.30.160.60">
    <property type="entry name" value="Classic Zinc Finger"/>
    <property type="match status" value="2"/>
</dbReference>
<sequence>MSVSTAPRREPPYRPFQCVICQARFSRGENLKRHAAVHSRSQDKAALACPLCTVTFSRADLRSRHMKRKHPGNEDQRQPPKRPRRPIANQSSERWTERPDVEGSLSPAESEADGLYHSQQGGYDTMDSPGDPHAIDRIVQSASILERNLLLGTSLLDNSQDFHDPHFQSTTTTTHNESQQPSFANLSIPPEISNALLVTGLTPPQEETSLSSFQVTRGCDLFFTHVSPFLPFVHQSTFDFAQAAPELILGMLSLGYQYGEDPDLGDKEGSGASLSTRCFHQARTMLASAEASTEDFSYNLEIVQSYLLLQICAMMYLCGTDSAYGLKMHSNMISLARASGIMQPRPKELSTSTDLESLWREFVRAESHKRTVFAVHQIDALWYQFLSIPRSISHLEIKHDLPCPDGHWSASSSAEWAHRRLVANSSGALVQYADAVRRFLTPDSDLTTLPDFDPYGAINVAQFLISSAREISGWSTMTGMLSMERFGCLKNSLTTLLPFINPQVDPSRLTHAAMCMATWQTAMLELQMWSPSHTGGIVGGTMDAMLSQSTALAPTYDFLCEVDTAKAIEPHIQWFLRYLDETLVPDSEAPWITIYAYKAFLIAWQLVYGGVAGAMQVVGVADGDAAGALSWARTIFKRRSRWRLGQMILSCLNDLEAHNDD</sequence>
<protein>
    <recommendedName>
        <fullName evidence="9">C2H2-type domain-containing protein</fullName>
    </recommendedName>
</protein>
<keyword evidence="2" id="KW-0479">Metal-binding</keyword>
<reference evidence="11" key="1">
    <citation type="journal article" date="2015" name="Genome Announc.">
        <title>Draft genome sequence of the fungus Penicillium brasilianum MG11.</title>
        <authorList>
            <person name="Horn F."/>
            <person name="Linde J."/>
            <person name="Mattern D.J."/>
            <person name="Walther G."/>
            <person name="Guthke R."/>
            <person name="Brakhage A.A."/>
            <person name="Valiante V."/>
        </authorList>
    </citation>
    <scope>NUCLEOTIDE SEQUENCE [LARGE SCALE GENOMIC DNA]</scope>
    <source>
        <strain evidence="11">MG11</strain>
    </source>
</reference>
<evidence type="ECO:0000313" key="10">
    <source>
        <dbReference type="EMBL" id="CEJ57345.1"/>
    </source>
</evidence>
<dbReference type="Pfam" id="PF00096">
    <property type="entry name" value="zf-C2H2"/>
    <property type="match status" value="1"/>
</dbReference>
<dbReference type="InterPro" id="IPR051059">
    <property type="entry name" value="VerF-like"/>
</dbReference>
<name>A0A0F7TPJ2_PENBI</name>
<feature type="compositionally biased region" description="Polar residues" evidence="8">
    <location>
        <begin position="167"/>
        <end position="183"/>
    </location>
</feature>
<dbReference type="Proteomes" id="UP000042958">
    <property type="component" value="Unassembled WGS sequence"/>
</dbReference>
<evidence type="ECO:0000256" key="6">
    <source>
        <dbReference type="ARBA" id="ARBA00023242"/>
    </source>
</evidence>
<evidence type="ECO:0000256" key="4">
    <source>
        <dbReference type="ARBA" id="ARBA00022771"/>
    </source>
</evidence>
<evidence type="ECO:0000256" key="3">
    <source>
        <dbReference type="ARBA" id="ARBA00022737"/>
    </source>
</evidence>
<feature type="region of interest" description="Disordered" evidence="8">
    <location>
        <begin position="62"/>
        <end position="134"/>
    </location>
</feature>
<dbReference type="STRING" id="104259.A0A0F7TPJ2"/>
<dbReference type="GO" id="GO:0008270">
    <property type="term" value="F:zinc ion binding"/>
    <property type="evidence" value="ECO:0007669"/>
    <property type="project" value="UniProtKB-KW"/>
</dbReference>
<dbReference type="EMBL" id="CDHK01000005">
    <property type="protein sequence ID" value="CEJ57345.1"/>
    <property type="molecule type" value="Genomic_DNA"/>
</dbReference>
<dbReference type="GO" id="GO:0000785">
    <property type="term" value="C:chromatin"/>
    <property type="evidence" value="ECO:0007669"/>
    <property type="project" value="TreeGrafter"/>
</dbReference>
<evidence type="ECO:0000256" key="2">
    <source>
        <dbReference type="ARBA" id="ARBA00022723"/>
    </source>
</evidence>
<evidence type="ECO:0000256" key="8">
    <source>
        <dbReference type="SAM" id="MobiDB-lite"/>
    </source>
</evidence>
<dbReference type="InterPro" id="IPR013087">
    <property type="entry name" value="Znf_C2H2_type"/>
</dbReference>
<comment type="subcellular location">
    <subcellularLocation>
        <location evidence="1">Nucleus</location>
    </subcellularLocation>
</comment>
<keyword evidence="3" id="KW-0677">Repeat</keyword>
<dbReference type="InterPro" id="IPR036236">
    <property type="entry name" value="Znf_C2H2_sf"/>
</dbReference>
<accession>A0A0F7TPJ2</accession>
<dbReference type="GO" id="GO:0006351">
    <property type="term" value="P:DNA-templated transcription"/>
    <property type="evidence" value="ECO:0007669"/>
    <property type="project" value="InterPro"/>
</dbReference>
<dbReference type="PANTHER" id="PTHR40626">
    <property type="entry name" value="MIP31509P"/>
    <property type="match status" value="1"/>
</dbReference>
<feature type="region of interest" description="Disordered" evidence="8">
    <location>
        <begin position="162"/>
        <end position="183"/>
    </location>
</feature>